<evidence type="ECO:0000259" key="1">
    <source>
        <dbReference type="Pfam" id="PF24038"/>
    </source>
</evidence>
<reference evidence="3 4" key="1">
    <citation type="journal article" date="2019" name="Int. J. Syst. Evol. Microbiol.">
        <title>The Global Catalogue of Microorganisms (GCM) 10K type strain sequencing project: providing services to taxonomists for standard genome sequencing and annotation.</title>
        <authorList>
            <consortium name="The Broad Institute Genomics Platform"/>
            <consortium name="The Broad Institute Genome Sequencing Center for Infectious Disease"/>
            <person name="Wu L."/>
            <person name="Ma J."/>
        </authorList>
    </citation>
    <scope>NUCLEOTIDE SEQUENCE [LARGE SCALE GENOMIC DNA]</scope>
    <source>
        <strain evidence="3 4">DT92</strain>
    </source>
</reference>
<dbReference type="Pfam" id="PF24042">
    <property type="entry name" value="DUF7351"/>
    <property type="match status" value="1"/>
</dbReference>
<evidence type="ECO:0000259" key="2">
    <source>
        <dbReference type="Pfam" id="PF24042"/>
    </source>
</evidence>
<accession>A0ABD5XPE9</accession>
<dbReference type="Pfam" id="PF24038">
    <property type="entry name" value="DUF7347"/>
    <property type="match status" value="1"/>
</dbReference>
<gene>
    <name evidence="3" type="ORF">ACFQRB_12370</name>
</gene>
<comment type="caution">
    <text evidence="3">The sequence shown here is derived from an EMBL/GenBank/DDBJ whole genome shotgun (WGS) entry which is preliminary data.</text>
</comment>
<name>A0ABD5XPE9_9EURY</name>
<dbReference type="Proteomes" id="UP001596368">
    <property type="component" value="Unassembled WGS sequence"/>
</dbReference>
<protein>
    <recommendedName>
        <fullName evidence="5">Helix-turn-helix domain-containing protein</fullName>
    </recommendedName>
</protein>
<sequence>MSEETTERAGAAFSFLGDGLRLAVLRALAAGEPPAGPREGAVAYSDLRREVGERDSGKFSYHLDKLTGRFVEKVDGGYRLREPGREVVRLLDRGVVDGPAEFEPTAVPARCPLCGGDVHVRYGDHHVVTCCGDCEGLFGADGTPDGTLTGVVLPPATVEGRDPAALFEHAHRVFRRRLRAMVDGLCLECGGDAERRLRRCPDHDAPTGRTCGTCGTAYPVLAELVCTVCGRGRVTHPLFGNPDTEDATVVADPARPWDRLAALLSWDATALPGDAAGEVAFERPDGRVRVVLDDDLGVAE</sequence>
<feature type="domain" description="DUF7347" evidence="1">
    <location>
        <begin position="11"/>
        <end position="90"/>
    </location>
</feature>
<keyword evidence="4" id="KW-1185">Reference proteome</keyword>
<dbReference type="InterPro" id="IPR055771">
    <property type="entry name" value="DUF7347"/>
</dbReference>
<evidence type="ECO:0008006" key="5">
    <source>
        <dbReference type="Google" id="ProtNLM"/>
    </source>
</evidence>
<dbReference type="InterPro" id="IPR055775">
    <property type="entry name" value="DUF7351"/>
</dbReference>
<feature type="domain" description="DUF7351" evidence="2">
    <location>
        <begin position="109"/>
        <end position="297"/>
    </location>
</feature>
<organism evidence="3 4">
    <name type="scientific">Halobaculum litoreum</name>
    <dbReference type="NCBI Taxonomy" id="3031998"/>
    <lineage>
        <taxon>Archaea</taxon>
        <taxon>Methanobacteriati</taxon>
        <taxon>Methanobacteriota</taxon>
        <taxon>Stenosarchaea group</taxon>
        <taxon>Halobacteria</taxon>
        <taxon>Halobacteriales</taxon>
        <taxon>Haloferacaceae</taxon>
        <taxon>Halobaculum</taxon>
    </lineage>
</organism>
<evidence type="ECO:0000313" key="4">
    <source>
        <dbReference type="Proteomes" id="UP001596368"/>
    </source>
</evidence>
<dbReference type="AlphaFoldDB" id="A0ABD5XPE9"/>
<proteinExistence type="predicted"/>
<dbReference type="EMBL" id="JBHSZG010000001">
    <property type="protein sequence ID" value="MFC7137040.1"/>
    <property type="molecule type" value="Genomic_DNA"/>
</dbReference>
<evidence type="ECO:0000313" key="3">
    <source>
        <dbReference type="EMBL" id="MFC7137040.1"/>
    </source>
</evidence>